<evidence type="ECO:0000256" key="1">
    <source>
        <dbReference type="ARBA" id="ARBA00023015"/>
    </source>
</evidence>
<dbReference type="EMBL" id="JANCMW010000014">
    <property type="protein sequence ID" value="MDF0752289.1"/>
    <property type="molecule type" value="Genomic_DNA"/>
</dbReference>
<dbReference type="Proteomes" id="UP001143391">
    <property type="component" value="Unassembled WGS sequence"/>
</dbReference>
<dbReference type="PROSITE" id="PS01124">
    <property type="entry name" value="HTH_ARAC_FAMILY_2"/>
    <property type="match status" value="1"/>
</dbReference>
<dbReference type="SUPFAM" id="SSF46689">
    <property type="entry name" value="Homeodomain-like"/>
    <property type="match status" value="1"/>
</dbReference>
<organism evidence="6 7">
    <name type="scientific">Marinobacter iranensis</name>
    <dbReference type="NCBI Taxonomy" id="2962607"/>
    <lineage>
        <taxon>Bacteria</taxon>
        <taxon>Pseudomonadati</taxon>
        <taxon>Pseudomonadota</taxon>
        <taxon>Gammaproteobacteria</taxon>
        <taxon>Pseudomonadales</taxon>
        <taxon>Marinobacteraceae</taxon>
        <taxon>Marinobacter</taxon>
    </lineage>
</organism>
<dbReference type="SMART" id="SM00342">
    <property type="entry name" value="HTH_ARAC"/>
    <property type="match status" value="1"/>
</dbReference>
<dbReference type="InterPro" id="IPR050204">
    <property type="entry name" value="AraC_XylS_family_regulators"/>
</dbReference>
<comment type="caution">
    <text evidence="6">The sequence shown here is derived from an EMBL/GenBank/DDBJ whole genome shotgun (WGS) entry which is preliminary data.</text>
</comment>
<dbReference type="InterPro" id="IPR018060">
    <property type="entry name" value="HTH_AraC"/>
</dbReference>
<keyword evidence="1" id="KW-0805">Transcription regulation</keyword>
<gene>
    <name evidence="6" type="ORF">NLU14_18835</name>
</gene>
<evidence type="ECO:0000259" key="5">
    <source>
        <dbReference type="PROSITE" id="PS01124"/>
    </source>
</evidence>
<evidence type="ECO:0000313" key="6">
    <source>
        <dbReference type="EMBL" id="MDF0752289.1"/>
    </source>
</evidence>
<reference evidence="6" key="1">
    <citation type="submission" date="2022-07" db="EMBL/GenBank/DDBJ databases">
        <title>Marinobacter iranensis a new bacterium isolate from a hipersaline lake in Iran.</title>
        <authorList>
            <person name="Mohammad A.M.A."/>
            <person name="Cristina S.-P."/>
            <person name="Antonio V."/>
        </authorList>
    </citation>
    <scope>NUCLEOTIDE SEQUENCE</scope>
    <source>
        <strain evidence="6">71-i</strain>
    </source>
</reference>
<evidence type="ECO:0000313" key="7">
    <source>
        <dbReference type="Proteomes" id="UP001143391"/>
    </source>
</evidence>
<name>A0ABT5YF25_9GAMM</name>
<dbReference type="RefSeq" id="WP_275709463.1">
    <property type="nucleotide sequence ID" value="NZ_JANCMW010000014.1"/>
</dbReference>
<evidence type="ECO:0000256" key="2">
    <source>
        <dbReference type="ARBA" id="ARBA00023125"/>
    </source>
</evidence>
<keyword evidence="2" id="KW-0238">DNA-binding</keyword>
<accession>A0ABT5YF25</accession>
<dbReference type="Gene3D" id="1.10.10.60">
    <property type="entry name" value="Homeodomain-like"/>
    <property type="match status" value="1"/>
</dbReference>
<evidence type="ECO:0000256" key="3">
    <source>
        <dbReference type="ARBA" id="ARBA00023163"/>
    </source>
</evidence>
<dbReference type="PANTHER" id="PTHR46796">
    <property type="entry name" value="HTH-TYPE TRANSCRIPTIONAL ACTIVATOR RHAS-RELATED"/>
    <property type="match status" value="1"/>
</dbReference>
<evidence type="ECO:0000256" key="4">
    <source>
        <dbReference type="ARBA" id="ARBA00037345"/>
    </source>
</evidence>
<feature type="domain" description="HTH araC/xylS-type" evidence="5">
    <location>
        <begin position="152"/>
        <end position="249"/>
    </location>
</feature>
<keyword evidence="7" id="KW-1185">Reference proteome</keyword>
<dbReference type="InterPro" id="IPR009057">
    <property type="entry name" value="Homeodomain-like_sf"/>
</dbReference>
<dbReference type="PANTHER" id="PTHR46796:SF2">
    <property type="entry name" value="TRANSCRIPTIONAL REGULATORY PROTEIN"/>
    <property type="match status" value="1"/>
</dbReference>
<proteinExistence type="predicted"/>
<keyword evidence="3" id="KW-0804">Transcription</keyword>
<comment type="function">
    <text evidence="4">Regulatory protein of the TOL plasmid xyl operons. XylS activates the xylXYZLTEGFJQKIH operon required for the degradation of toluene, m-xylene and p-xylene.</text>
</comment>
<protein>
    <submittedName>
        <fullName evidence="6">AraC family transcriptional regulator</fullName>
    </submittedName>
</protein>
<sequence>MQAESSANQSSDQGHKGTLFLWPDHWQVLGRLMPNRPHRHISASLLIGVDGPFRICVDAIWRETRAAIVAPDVSQALDPGNTRLWGVQLDPDSIHWRSLKSLTAGKASADLSLSGLELPGSGEHRCGAMAQSLANVIAHSGHAPVELDDRIATVCRLLREELPERLELTSLAQRVELSSSRLTHLFRQQTGVPLRRFLLHLKMNRALAFWEPGKSVSRLATEAGFYDQPHLVRTARDMFDALPSAYVTAGWFRVCRCGLAEDPG</sequence>
<dbReference type="Pfam" id="PF12833">
    <property type="entry name" value="HTH_18"/>
    <property type="match status" value="1"/>
</dbReference>